<dbReference type="GO" id="GO:0003677">
    <property type="term" value="F:DNA binding"/>
    <property type="evidence" value="ECO:0007669"/>
    <property type="project" value="UniProtKB-UniRule"/>
</dbReference>
<dbReference type="Gene3D" id="1.20.1060.10">
    <property type="entry name" value="Taq DNA Polymerase, Chain T, domain 4"/>
    <property type="match status" value="1"/>
</dbReference>
<dbReference type="SUPFAM" id="SSF47807">
    <property type="entry name" value="5' to 3' exonuclease, C-terminal subdomain"/>
    <property type="match status" value="1"/>
</dbReference>
<evidence type="ECO:0000256" key="15">
    <source>
        <dbReference type="NCBIfam" id="TIGR00593"/>
    </source>
</evidence>
<sequence>MKKMVIIDSNSLLNRAFYALPPMNTSYGQPTNAVYGFTLMLFKIFEEISPDYIIAAFDKSRKNFRHEKYSDYKAGRKKMPDELAQQFEPVKELLRAFNIGILEVEGYEADDIIGTISKKYAGSDLKIFIVTGDRDTLQLVNDNVNVLLTKKGVTEIEKYDLNYIRDKFGINPIQIIDLKALMGDSSDNIPGVPGIGEKTALKLLRQYKDLDNIYSNLESINPIRIRELLRENKEIAYLSRQLATINLEVPVDINLDDVKIKNCDKNKVRDIFIKLEFNSLLSKVSYEDKEKDINLKKIDAIEDINKIKESIALNSKFNFCFVQDKKSILGMTIENGIFIPENLIKEFYDIFSNNEIEKNTYSSKIVYNYLKERDIQLKNVNFDAEIAAYVLNPSLNNYSMMNLINKYLGQQLSFDDVIKQACYFINHLDVIKEKMLKEMEELDLISLYFKVELPLVEVLSDMEIAGFKVDKETLHSIGFQLSEEIDRLTSEIYDLAGEEFNINSPKQLGTILFEKLKLPVVKKTKTGYSTDAEVLEELSSYHVIVEKVIQYRQLTKLKTTYIDGLKDAISNDGKIHSNFNQTVTATGRISSTEPNLQNIPIKLEQGRQIRKAFVPSNENCLILTADYSQIELRILAHLSKDENLIDAFLKGQDIHARTASEIFKVPIEEVTPLQRSRAKTVNFGIVYGLSDYGLAKDLKISKKEAKEYIDKYFERYKGVKEYLEKTIQFAKEKGYVKTILNRIRYIPEIRSSNRTLKMLGERLAMNTPVQGSAADVIKVAMIKVYNKLKEQNLKSKIILQVHDELVLEVYKDELEIVKMIVKTEMENAIKLLVPLVVDINYGENWYLAK</sequence>
<evidence type="ECO:0000256" key="9">
    <source>
        <dbReference type="ARBA" id="ARBA00022801"/>
    </source>
</evidence>
<evidence type="ECO:0000256" key="14">
    <source>
        <dbReference type="ARBA" id="ARBA00049244"/>
    </source>
</evidence>
<dbReference type="Pfam" id="PF00476">
    <property type="entry name" value="DNA_pol_A"/>
    <property type="match status" value="1"/>
</dbReference>
<evidence type="ECO:0000256" key="10">
    <source>
        <dbReference type="ARBA" id="ARBA00022839"/>
    </source>
</evidence>
<dbReference type="GO" id="GO:0008409">
    <property type="term" value="F:5'-3' exonuclease activity"/>
    <property type="evidence" value="ECO:0007669"/>
    <property type="project" value="UniProtKB-UniRule"/>
</dbReference>
<dbReference type="InterPro" id="IPR054690">
    <property type="entry name" value="DNA_polI_exonuclease"/>
</dbReference>
<dbReference type="Gene3D" id="3.30.420.10">
    <property type="entry name" value="Ribonuclease H-like superfamily/Ribonuclease H"/>
    <property type="match status" value="1"/>
</dbReference>
<dbReference type="InterPro" id="IPR012337">
    <property type="entry name" value="RNaseH-like_sf"/>
</dbReference>
<proteinExistence type="inferred from homology"/>
<dbReference type="InterPro" id="IPR020046">
    <property type="entry name" value="5-3_exonucl_a-hlix_arch_N"/>
</dbReference>
<keyword evidence="11 16" id="KW-0239">DNA-directed DNA polymerase</keyword>
<keyword evidence="7" id="KW-0540">Nuclease</keyword>
<feature type="domain" description="5'-3' exonuclease" evidence="17">
    <location>
        <begin position="2"/>
        <end position="261"/>
    </location>
</feature>
<dbReference type="CDD" id="cd09859">
    <property type="entry name" value="PIN_53EXO"/>
    <property type="match status" value="1"/>
</dbReference>
<protein>
    <recommendedName>
        <fullName evidence="3 15">DNA polymerase I</fullName>
        <ecNumber evidence="2 15">2.7.7.7</ecNumber>
    </recommendedName>
</protein>
<dbReference type="Gene3D" id="3.30.70.370">
    <property type="match status" value="1"/>
</dbReference>
<dbReference type="FunFam" id="1.20.1060.10:FF:000001">
    <property type="entry name" value="DNA polymerase I"/>
    <property type="match status" value="1"/>
</dbReference>
<evidence type="ECO:0000259" key="17">
    <source>
        <dbReference type="SMART" id="SM00475"/>
    </source>
</evidence>
<keyword evidence="9 16" id="KW-0378">Hydrolase</keyword>
<keyword evidence="8 16" id="KW-0227">DNA damage</keyword>
<comment type="subunit">
    <text evidence="16">Single-chain monomer with multiple functions.</text>
</comment>
<evidence type="ECO:0000256" key="7">
    <source>
        <dbReference type="ARBA" id="ARBA00022722"/>
    </source>
</evidence>
<dbReference type="Pfam" id="PF22619">
    <property type="entry name" value="DNA_polI_exo1"/>
    <property type="match status" value="1"/>
</dbReference>
<dbReference type="Proteomes" id="UP000242850">
    <property type="component" value="Unassembled WGS sequence"/>
</dbReference>
<dbReference type="Pfam" id="PF02739">
    <property type="entry name" value="5_3_exonuc_N"/>
    <property type="match status" value="1"/>
</dbReference>
<dbReference type="InterPro" id="IPR020045">
    <property type="entry name" value="DNA_polI_H3TH"/>
</dbReference>
<dbReference type="InterPro" id="IPR001098">
    <property type="entry name" value="DNA-dir_DNA_pol_A_palm_dom"/>
</dbReference>
<dbReference type="InterPro" id="IPR043502">
    <property type="entry name" value="DNA/RNA_pol_sf"/>
</dbReference>
<dbReference type="FunFam" id="1.10.150.20:FF:000003">
    <property type="entry name" value="DNA polymerase I"/>
    <property type="match status" value="1"/>
</dbReference>
<evidence type="ECO:0000256" key="16">
    <source>
        <dbReference type="RuleBase" id="RU004460"/>
    </source>
</evidence>
<keyword evidence="12 16" id="KW-0238">DNA-binding</keyword>
<keyword evidence="6 16" id="KW-0235">DNA replication</keyword>
<accession>A0A1H5VSQ5</accession>
<evidence type="ECO:0000313" key="19">
    <source>
        <dbReference type="EMBL" id="SEF90173.1"/>
    </source>
</evidence>
<dbReference type="FunFam" id="1.10.150.20:FF:000002">
    <property type="entry name" value="DNA polymerase I"/>
    <property type="match status" value="1"/>
</dbReference>
<dbReference type="NCBIfam" id="NF004397">
    <property type="entry name" value="PRK05755.1"/>
    <property type="match status" value="1"/>
</dbReference>
<dbReference type="GO" id="GO:0006261">
    <property type="term" value="P:DNA-templated DNA replication"/>
    <property type="evidence" value="ECO:0007669"/>
    <property type="project" value="UniProtKB-UniRule"/>
</dbReference>
<dbReference type="AlphaFoldDB" id="A0A1H5VSQ5"/>
<dbReference type="EMBL" id="FNUK01000015">
    <property type="protein sequence ID" value="SEF90173.1"/>
    <property type="molecule type" value="Genomic_DNA"/>
</dbReference>
<dbReference type="SUPFAM" id="SSF88723">
    <property type="entry name" value="PIN domain-like"/>
    <property type="match status" value="1"/>
</dbReference>
<evidence type="ECO:0000256" key="13">
    <source>
        <dbReference type="ARBA" id="ARBA00023204"/>
    </source>
</evidence>
<comment type="catalytic activity">
    <reaction evidence="14 16">
        <text>DNA(n) + a 2'-deoxyribonucleoside 5'-triphosphate = DNA(n+1) + diphosphate</text>
        <dbReference type="Rhea" id="RHEA:22508"/>
        <dbReference type="Rhea" id="RHEA-COMP:17339"/>
        <dbReference type="Rhea" id="RHEA-COMP:17340"/>
        <dbReference type="ChEBI" id="CHEBI:33019"/>
        <dbReference type="ChEBI" id="CHEBI:61560"/>
        <dbReference type="ChEBI" id="CHEBI:173112"/>
        <dbReference type="EC" id="2.7.7.7"/>
    </reaction>
</comment>
<dbReference type="FunFam" id="3.40.50.1010:FF:000001">
    <property type="entry name" value="DNA polymerase I"/>
    <property type="match status" value="1"/>
</dbReference>
<dbReference type="InterPro" id="IPR036279">
    <property type="entry name" value="5-3_exonuclease_C_sf"/>
</dbReference>
<feature type="domain" description="DNA-directed DNA polymerase family A palm" evidence="18">
    <location>
        <begin position="606"/>
        <end position="813"/>
    </location>
</feature>
<dbReference type="InterPro" id="IPR036397">
    <property type="entry name" value="RNaseH_sf"/>
</dbReference>
<evidence type="ECO:0000256" key="2">
    <source>
        <dbReference type="ARBA" id="ARBA00012417"/>
    </source>
</evidence>
<dbReference type="SMART" id="SM00279">
    <property type="entry name" value="HhH2"/>
    <property type="match status" value="1"/>
</dbReference>
<evidence type="ECO:0000256" key="3">
    <source>
        <dbReference type="ARBA" id="ARBA00020311"/>
    </source>
</evidence>
<comment type="function">
    <text evidence="16">In addition to polymerase activity, this DNA polymerase exhibits 5'-3' exonuclease activity.</text>
</comment>
<dbReference type="PROSITE" id="PS00447">
    <property type="entry name" value="DNA_POLYMERASE_A"/>
    <property type="match status" value="1"/>
</dbReference>
<organism evidence="19 20">
    <name type="scientific">Caloramator fervidus</name>
    <dbReference type="NCBI Taxonomy" id="29344"/>
    <lineage>
        <taxon>Bacteria</taxon>
        <taxon>Bacillati</taxon>
        <taxon>Bacillota</taxon>
        <taxon>Clostridia</taxon>
        <taxon>Eubacteriales</taxon>
        <taxon>Clostridiaceae</taxon>
        <taxon>Caloramator</taxon>
    </lineage>
</organism>
<comment type="similarity">
    <text evidence="1 16">Belongs to the DNA polymerase type-A family.</text>
</comment>
<evidence type="ECO:0000259" key="18">
    <source>
        <dbReference type="SMART" id="SM00482"/>
    </source>
</evidence>
<dbReference type="InterPro" id="IPR002421">
    <property type="entry name" value="5-3_exonuclease"/>
</dbReference>
<dbReference type="InterPro" id="IPR018320">
    <property type="entry name" value="DNA_polymerase_1"/>
</dbReference>
<dbReference type="EC" id="2.7.7.7" evidence="2 15"/>
<keyword evidence="5 16" id="KW-0548">Nucleotidyltransferase</keyword>
<dbReference type="GO" id="GO:0006302">
    <property type="term" value="P:double-strand break repair"/>
    <property type="evidence" value="ECO:0007669"/>
    <property type="project" value="TreeGrafter"/>
</dbReference>
<dbReference type="Pfam" id="PF01367">
    <property type="entry name" value="5_3_exonuc"/>
    <property type="match status" value="1"/>
</dbReference>
<evidence type="ECO:0000256" key="5">
    <source>
        <dbReference type="ARBA" id="ARBA00022695"/>
    </source>
</evidence>
<dbReference type="SMART" id="SM00475">
    <property type="entry name" value="53EXOc"/>
    <property type="match status" value="1"/>
</dbReference>
<keyword evidence="20" id="KW-1185">Reference proteome</keyword>
<dbReference type="CDD" id="cd09898">
    <property type="entry name" value="H3TH_53EXO"/>
    <property type="match status" value="1"/>
</dbReference>
<evidence type="ECO:0000256" key="11">
    <source>
        <dbReference type="ARBA" id="ARBA00022932"/>
    </source>
</evidence>
<dbReference type="SMART" id="SM00482">
    <property type="entry name" value="POLAc"/>
    <property type="match status" value="1"/>
</dbReference>
<dbReference type="InterPro" id="IPR019760">
    <property type="entry name" value="DNA-dir_DNA_pol_A_CS"/>
</dbReference>
<gene>
    <name evidence="16" type="primary">polA</name>
    <name evidence="19" type="ORF">SAMN05660865_01290</name>
</gene>
<dbReference type="PANTHER" id="PTHR10133">
    <property type="entry name" value="DNA POLYMERASE I"/>
    <property type="match status" value="1"/>
</dbReference>
<keyword evidence="13 16" id="KW-0234">DNA repair</keyword>
<dbReference type="InterPro" id="IPR029060">
    <property type="entry name" value="PIN-like_dom_sf"/>
</dbReference>
<dbReference type="Gene3D" id="3.40.50.1010">
    <property type="entry name" value="5'-nuclease"/>
    <property type="match status" value="1"/>
</dbReference>
<evidence type="ECO:0000256" key="4">
    <source>
        <dbReference type="ARBA" id="ARBA00022679"/>
    </source>
</evidence>
<dbReference type="CDD" id="cd06140">
    <property type="entry name" value="DNA_polA_I_Bacillus_like_exo"/>
    <property type="match status" value="1"/>
</dbReference>
<dbReference type="CDD" id="cd08637">
    <property type="entry name" value="DNA_pol_A_pol_I_C"/>
    <property type="match status" value="1"/>
</dbReference>
<name>A0A1H5VSQ5_9CLOT</name>
<dbReference type="SUPFAM" id="SSF53098">
    <property type="entry name" value="Ribonuclease H-like"/>
    <property type="match status" value="1"/>
</dbReference>
<evidence type="ECO:0000256" key="8">
    <source>
        <dbReference type="ARBA" id="ARBA00022763"/>
    </source>
</evidence>
<keyword evidence="4 16" id="KW-0808">Transferase</keyword>
<reference evidence="20" key="1">
    <citation type="submission" date="2016-10" db="EMBL/GenBank/DDBJ databases">
        <authorList>
            <person name="Varghese N."/>
            <person name="Submissions S."/>
        </authorList>
    </citation>
    <scope>NUCLEOTIDE SEQUENCE [LARGE SCALE GENOMIC DNA]</scope>
    <source>
        <strain evidence="20">DSM 5463</strain>
    </source>
</reference>
<keyword evidence="10 16" id="KW-0269">Exonuclease</keyword>
<dbReference type="SUPFAM" id="SSF56672">
    <property type="entry name" value="DNA/RNA polymerases"/>
    <property type="match status" value="1"/>
</dbReference>
<dbReference type="InterPro" id="IPR008918">
    <property type="entry name" value="HhH2"/>
</dbReference>
<evidence type="ECO:0000256" key="6">
    <source>
        <dbReference type="ARBA" id="ARBA00022705"/>
    </source>
</evidence>
<dbReference type="PRINTS" id="PR00868">
    <property type="entry name" value="DNAPOLI"/>
</dbReference>
<evidence type="ECO:0000256" key="1">
    <source>
        <dbReference type="ARBA" id="ARBA00007705"/>
    </source>
</evidence>
<evidence type="ECO:0000256" key="12">
    <source>
        <dbReference type="ARBA" id="ARBA00023125"/>
    </source>
</evidence>
<dbReference type="GO" id="GO:0003887">
    <property type="term" value="F:DNA-directed DNA polymerase activity"/>
    <property type="evidence" value="ECO:0007669"/>
    <property type="project" value="UniProtKB-UniRule"/>
</dbReference>
<dbReference type="Gene3D" id="1.10.150.20">
    <property type="entry name" value="5' to 3' exonuclease, C-terminal subdomain"/>
    <property type="match status" value="2"/>
</dbReference>
<dbReference type="InterPro" id="IPR002298">
    <property type="entry name" value="DNA_polymerase_A"/>
</dbReference>
<dbReference type="NCBIfam" id="TIGR00593">
    <property type="entry name" value="pola"/>
    <property type="match status" value="1"/>
</dbReference>
<dbReference type="PANTHER" id="PTHR10133:SF27">
    <property type="entry name" value="DNA POLYMERASE NU"/>
    <property type="match status" value="1"/>
</dbReference>
<evidence type="ECO:0000313" key="20">
    <source>
        <dbReference type="Proteomes" id="UP000242850"/>
    </source>
</evidence>